<dbReference type="EMBL" id="FOCQ01000002">
    <property type="protein sequence ID" value="SEM81361.1"/>
    <property type="molecule type" value="Genomic_DNA"/>
</dbReference>
<feature type="domain" description="Peptidase M4" evidence="14">
    <location>
        <begin position="226"/>
        <end position="370"/>
    </location>
</feature>
<dbReference type="Pfam" id="PF02868">
    <property type="entry name" value="Peptidase_M4_C"/>
    <property type="match status" value="1"/>
</dbReference>
<dbReference type="Gene3D" id="3.10.170.10">
    <property type="match status" value="1"/>
</dbReference>
<dbReference type="Gene3D" id="1.10.390.10">
    <property type="entry name" value="Neutral Protease Domain 2"/>
    <property type="match status" value="1"/>
</dbReference>
<dbReference type="PANTHER" id="PTHR33794">
    <property type="entry name" value="BACILLOLYSIN"/>
    <property type="match status" value="1"/>
</dbReference>
<dbReference type="InterPro" id="IPR011096">
    <property type="entry name" value="FTP_domain"/>
</dbReference>
<gene>
    <name evidence="18" type="ORF">SAMN05444955_102148</name>
</gene>
<evidence type="ECO:0000259" key="15">
    <source>
        <dbReference type="Pfam" id="PF02868"/>
    </source>
</evidence>
<keyword evidence="10" id="KW-0106">Calcium</keyword>
<dbReference type="InterPro" id="IPR050728">
    <property type="entry name" value="Zinc_Metalloprotease_M4"/>
</dbReference>
<evidence type="ECO:0000256" key="11">
    <source>
        <dbReference type="ARBA" id="ARBA00023049"/>
    </source>
</evidence>
<dbReference type="EC" id="3.4.24.-" evidence="13"/>
<keyword evidence="8 13" id="KW-0378">Hydrolase</keyword>
<dbReference type="AlphaFoldDB" id="A0A1H8BEJ6"/>
<dbReference type="Pfam" id="PF01447">
    <property type="entry name" value="Peptidase_M4"/>
    <property type="match status" value="1"/>
</dbReference>
<dbReference type="SUPFAM" id="SSF55486">
    <property type="entry name" value="Metalloproteases ('zincins'), catalytic domain"/>
    <property type="match status" value="1"/>
</dbReference>
<keyword evidence="19" id="KW-1185">Reference proteome</keyword>
<dbReference type="InterPro" id="IPR023612">
    <property type="entry name" value="Peptidase_M4"/>
</dbReference>
<comment type="similarity">
    <text evidence="3 13">Belongs to the peptidase M4 family.</text>
</comment>
<accession>A0A1H8BEJ6</accession>
<keyword evidence="6" id="KW-0479">Metal-binding</keyword>
<evidence type="ECO:0000259" key="16">
    <source>
        <dbReference type="Pfam" id="PF03413"/>
    </source>
</evidence>
<evidence type="ECO:0000256" key="6">
    <source>
        <dbReference type="ARBA" id="ARBA00022723"/>
    </source>
</evidence>
<evidence type="ECO:0000256" key="5">
    <source>
        <dbReference type="ARBA" id="ARBA00022670"/>
    </source>
</evidence>
<feature type="chain" id="PRO_5023155442" description="Neutral metalloproteinase" evidence="13">
    <location>
        <begin position="29"/>
        <end position="535"/>
    </location>
</feature>
<evidence type="ECO:0000256" key="4">
    <source>
        <dbReference type="ARBA" id="ARBA00022525"/>
    </source>
</evidence>
<feature type="domain" description="PepSY" evidence="16">
    <location>
        <begin position="145"/>
        <end position="218"/>
    </location>
</feature>
<dbReference type="InterPro" id="IPR013856">
    <property type="entry name" value="Peptidase_M4_domain"/>
</dbReference>
<feature type="signal peptide" evidence="13">
    <location>
        <begin position="1"/>
        <end position="28"/>
    </location>
</feature>
<dbReference type="RefSeq" id="WP_089965053.1">
    <property type="nucleotide sequence ID" value="NZ_FOCQ01000002.1"/>
</dbReference>
<evidence type="ECO:0000259" key="14">
    <source>
        <dbReference type="Pfam" id="PF01447"/>
    </source>
</evidence>
<evidence type="ECO:0000256" key="10">
    <source>
        <dbReference type="ARBA" id="ARBA00022837"/>
    </source>
</evidence>
<evidence type="ECO:0000256" key="2">
    <source>
        <dbReference type="ARBA" id="ARBA00004613"/>
    </source>
</evidence>
<dbReference type="Gene3D" id="3.10.450.40">
    <property type="match status" value="1"/>
</dbReference>
<comment type="cofactor">
    <cofactor evidence="1 13">
        <name>Zn(2+)</name>
        <dbReference type="ChEBI" id="CHEBI:29105"/>
    </cofactor>
</comment>
<evidence type="ECO:0000256" key="3">
    <source>
        <dbReference type="ARBA" id="ARBA00009388"/>
    </source>
</evidence>
<evidence type="ECO:0000256" key="13">
    <source>
        <dbReference type="RuleBase" id="RU366073"/>
    </source>
</evidence>
<dbReference type="GO" id="GO:0005576">
    <property type="term" value="C:extracellular region"/>
    <property type="evidence" value="ECO:0007669"/>
    <property type="project" value="UniProtKB-SubCell"/>
</dbReference>
<dbReference type="Proteomes" id="UP000199695">
    <property type="component" value="Unassembled WGS sequence"/>
</dbReference>
<evidence type="ECO:0000256" key="12">
    <source>
        <dbReference type="PIRSR" id="PIRSR623612-1"/>
    </source>
</evidence>
<dbReference type="GO" id="GO:0046872">
    <property type="term" value="F:metal ion binding"/>
    <property type="evidence" value="ECO:0007669"/>
    <property type="project" value="UniProtKB-UniRule"/>
</dbReference>
<dbReference type="Gene3D" id="3.10.450.490">
    <property type="match status" value="1"/>
</dbReference>
<dbReference type="InterPro" id="IPR027268">
    <property type="entry name" value="Peptidase_M4/M1_CTD_sf"/>
</dbReference>
<keyword evidence="4 13" id="KW-0964">Secreted</keyword>
<dbReference type="PANTHER" id="PTHR33794:SF3">
    <property type="entry name" value="NEUTRAL PROTEASE B"/>
    <property type="match status" value="1"/>
</dbReference>
<evidence type="ECO:0000256" key="8">
    <source>
        <dbReference type="ARBA" id="ARBA00022801"/>
    </source>
</evidence>
<dbReference type="OrthoDB" id="291295at2"/>
<reference evidence="18 19" key="1">
    <citation type="submission" date="2016-10" db="EMBL/GenBank/DDBJ databases">
        <authorList>
            <person name="de Groot N.N."/>
        </authorList>
    </citation>
    <scope>NUCLEOTIDE SEQUENCE [LARGE SCALE GENOMIC DNA]</scope>
    <source>
        <strain evidence="18 19">DSM 46701</strain>
    </source>
</reference>
<dbReference type="InterPro" id="IPR001570">
    <property type="entry name" value="Peptidase_M4_C_domain"/>
</dbReference>
<evidence type="ECO:0000256" key="7">
    <source>
        <dbReference type="ARBA" id="ARBA00022729"/>
    </source>
</evidence>
<dbReference type="STRING" id="1173111.SAMN05444955_102148"/>
<feature type="active site" evidence="12">
    <location>
        <position position="363"/>
    </location>
</feature>
<proteinExistence type="inferred from homology"/>
<keyword evidence="11 13" id="KW-0482">Metalloprotease</keyword>
<comment type="subcellular location">
    <subcellularLocation>
        <location evidence="2 13">Secreted</location>
    </subcellularLocation>
</comment>
<sequence length="535" mass="59164">MKKRAAVGMVLSIALGASSFLFQQPAEAKGGEEIRYSKEYKTPAYIGEKWSKPKNLKNEEIVWAYLHAKKSLFKLKGDVKSQFKILKQEKDSLGMTHYRVQEVYHGIPVYGSDQTVHTDRDGNVTSFFGTVIPDLGAKKIQTTAKIGKEQAVQIVRKDLEAQPGNISRLASDPDTGLYIYPHQGNYYLAYHVKVSVIQPEPGYWHYFINAVNGEVIRKYNTVHQLTGSGRGVLGDRKTFEVDHKYGKYYLKGTSRGGGIKTYNAYHVIYESQLPGTMVSSKTNYFLDGAAVDAHAYAEKVYDYFKNVHGRNSYDGNGAPVISSVHVGRNWNNAAWIGTQMVYGDGDGIVFRPLSGALDVVGHELTHAITEKTANLEYHNESGALNESISDIFGAMVDSGDWLLGEDVYTPKQSGDAFRSMSNPTQYDQPDHYSRYVRLPDTPDGDYGGVHINSGINNKAAYLLAEGGTHYGVNVTGIGRAKTAKIYYRALTLYLTSRSTFADMRQAAIKAATDLYGSASQEVQSVKNAYSAVGVY</sequence>
<feature type="domain" description="FTP" evidence="17">
    <location>
        <begin position="82"/>
        <end position="130"/>
    </location>
</feature>
<feature type="domain" description="Peptidase M4 C-terminal" evidence="15">
    <location>
        <begin position="373"/>
        <end position="534"/>
    </location>
</feature>
<dbReference type="FunFam" id="1.10.390.10:FF:000012">
    <property type="entry name" value="Thermolysin"/>
    <property type="match status" value="1"/>
</dbReference>
<evidence type="ECO:0000259" key="17">
    <source>
        <dbReference type="Pfam" id="PF07504"/>
    </source>
</evidence>
<keyword evidence="7 13" id="KW-0732">Signal</keyword>
<dbReference type="Pfam" id="PF07504">
    <property type="entry name" value="FTP"/>
    <property type="match status" value="1"/>
</dbReference>
<keyword evidence="9 13" id="KW-0862">Zinc</keyword>
<feature type="active site" description="Proton donor" evidence="12">
    <location>
        <position position="450"/>
    </location>
</feature>
<protein>
    <recommendedName>
        <fullName evidence="13">Neutral metalloproteinase</fullName>
        <ecNumber evidence="13">3.4.24.-</ecNumber>
    </recommendedName>
</protein>
<keyword evidence="5 13" id="KW-0645">Protease</keyword>
<name>A0A1H8BEJ6_9BACL</name>
<dbReference type="Pfam" id="PF03413">
    <property type="entry name" value="PepSY"/>
    <property type="match status" value="1"/>
</dbReference>
<dbReference type="CDD" id="cd09597">
    <property type="entry name" value="M4_TLP"/>
    <property type="match status" value="1"/>
</dbReference>
<evidence type="ECO:0000313" key="19">
    <source>
        <dbReference type="Proteomes" id="UP000199695"/>
    </source>
</evidence>
<dbReference type="InterPro" id="IPR025711">
    <property type="entry name" value="PepSY"/>
</dbReference>
<evidence type="ECO:0000256" key="9">
    <source>
        <dbReference type="ARBA" id="ARBA00022833"/>
    </source>
</evidence>
<dbReference type="GO" id="GO:0006508">
    <property type="term" value="P:proteolysis"/>
    <property type="evidence" value="ECO:0007669"/>
    <property type="project" value="UniProtKB-KW"/>
</dbReference>
<organism evidence="18 19">
    <name type="scientific">Lihuaxuella thermophila</name>
    <dbReference type="NCBI Taxonomy" id="1173111"/>
    <lineage>
        <taxon>Bacteria</taxon>
        <taxon>Bacillati</taxon>
        <taxon>Bacillota</taxon>
        <taxon>Bacilli</taxon>
        <taxon>Bacillales</taxon>
        <taxon>Thermoactinomycetaceae</taxon>
        <taxon>Lihuaxuella</taxon>
    </lineage>
</organism>
<evidence type="ECO:0000313" key="18">
    <source>
        <dbReference type="EMBL" id="SEM81361.1"/>
    </source>
</evidence>
<dbReference type="PRINTS" id="PR00730">
    <property type="entry name" value="THERMOLYSIN"/>
</dbReference>
<dbReference type="GO" id="GO:0004222">
    <property type="term" value="F:metalloendopeptidase activity"/>
    <property type="evidence" value="ECO:0007669"/>
    <property type="project" value="UniProtKB-UniRule"/>
</dbReference>
<comment type="function">
    <text evidence="13">Extracellular zinc metalloprotease.</text>
</comment>
<evidence type="ECO:0000256" key="1">
    <source>
        <dbReference type="ARBA" id="ARBA00001947"/>
    </source>
</evidence>